<dbReference type="GO" id="GO:0005737">
    <property type="term" value="C:cytoplasm"/>
    <property type="evidence" value="ECO:0007669"/>
    <property type="project" value="TreeGrafter"/>
</dbReference>
<accession>X1CGJ6</accession>
<dbReference type="AlphaFoldDB" id="X1CGJ6"/>
<dbReference type="EC" id="6.1.1.1" evidence="1"/>
<evidence type="ECO:0000256" key="3">
    <source>
        <dbReference type="ARBA" id="ARBA00048248"/>
    </source>
</evidence>
<reference evidence="4" key="1">
    <citation type="journal article" date="2014" name="Front. Microbiol.">
        <title>High frequency of phylogenetically diverse reductive dehalogenase-homologous genes in deep subseafloor sedimentary metagenomes.</title>
        <authorList>
            <person name="Kawai M."/>
            <person name="Futagami T."/>
            <person name="Toyoda A."/>
            <person name="Takaki Y."/>
            <person name="Nishi S."/>
            <person name="Hori S."/>
            <person name="Arai W."/>
            <person name="Tsubouchi T."/>
            <person name="Morono Y."/>
            <person name="Uchiyama I."/>
            <person name="Ito T."/>
            <person name="Fujiyama A."/>
            <person name="Inagaki F."/>
            <person name="Takami H."/>
        </authorList>
    </citation>
    <scope>NUCLEOTIDE SEQUENCE</scope>
    <source>
        <strain evidence="4">Expedition CK06-06</strain>
    </source>
</reference>
<evidence type="ECO:0000256" key="2">
    <source>
        <dbReference type="ARBA" id="ARBA00033323"/>
    </source>
</evidence>
<evidence type="ECO:0000313" key="4">
    <source>
        <dbReference type="EMBL" id="GAG83356.1"/>
    </source>
</evidence>
<comment type="caution">
    <text evidence="4">The sequence shown here is derived from an EMBL/GenBank/DDBJ whole genome shotgun (WGS) entry which is preliminary data.</text>
</comment>
<proteinExistence type="predicted"/>
<dbReference type="SUPFAM" id="SSF52374">
    <property type="entry name" value="Nucleotidylyl transferase"/>
    <property type="match status" value="1"/>
</dbReference>
<dbReference type="PANTHER" id="PTHR46264">
    <property type="entry name" value="TYROSINE-TRNA LIGASE"/>
    <property type="match status" value="1"/>
</dbReference>
<comment type="catalytic activity">
    <reaction evidence="3">
        <text>tRNA(Tyr) + L-tyrosine + ATP = L-tyrosyl-tRNA(Tyr) + AMP + diphosphate + H(+)</text>
        <dbReference type="Rhea" id="RHEA:10220"/>
        <dbReference type="Rhea" id="RHEA-COMP:9706"/>
        <dbReference type="Rhea" id="RHEA-COMP:9707"/>
        <dbReference type="ChEBI" id="CHEBI:15378"/>
        <dbReference type="ChEBI" id="CHEBI:30616"/>
        <dbReference type="ChEBI" id="CHEBI:33019"/>
        <dbReference type="ChEBI" id="CHEBI:58315"/>
        <dbReference type="ChEBI" id="CHEBI:78442"/>
        <dbReference type="ChEBI" id="CHEBI:78536"/>
        <dbReference type="ChEBI" id="CHEBI:456215"/>
        <dbReference type="EC" id="6.1.1.1"/>
    </reaction>
</comment>
<name>X1CGJ6_9ZZZZ</name>
<dbReference type="PANTHER" id="PTHR46264:SF4">
    <property type="entry name" value="TYROSINE--TRNA LIGASE, CYTOPLASMIC"/>
    <property type="match status" value="1"/>
</dbReference>
<dbReference type="GO" id="GO:0006437">
    <property type="term" value="P:tyrosyl-tRNA aminoacylation"/>
    <property type="evidence" value="ECO:0007669"/>
    <property type="project" value="TreeGrafter"/>
</dbReference>
<sequence length="100" mass="11504">MAFCPEKQVDGNPVLEICKFVIFPELKGESFLIERPEKFGGNLEFGSYEELENAFVKDLHPLDLKNATASYVNKILEPVHAYFKKHPENYNKMKEVGIIQ</sequence>
<protein>
    <recommendedName>
        <fullName evidence="1">tyrosine--tRNA ligase</fullName>
        <ecNumber evidence="1">6.1.1.1</ecNumber>
    </recommendedName>
    <alternativeName>
        <fullName evidence="2">Tyrosyl-tRNA synthetase</fullName>
    </alternativeName>
</protein>
<dbReference type="InterPro" id="IPR050489">
    <property type="entry name" value="Tyr-tRNA_synthase"/>
</dbReference>
<evidence type="ECO:0000256" key="1">
    <source>
        <dbReference type="ARBA" id="ARBA00013160"/>
    </source>
</evidence>
<dbReference type="Gene3D" id="1.10.240.10">
    <property type="entry name" value="Tyrosyl-Transfer RNA Synthetase"/>
    <property type="match status" value="1"/>
</dbReference>
<gene>
    <name evidence="4" type="ORF">S01H4_24145</name>
</gene>
<dbReference type="GO" id="GO:0004831">
    <property type="term" value="F:tyrosine-tRNA ligase activity"/>
    <property type="evidence" value="ECO:0007669"/>
    <property type="project" value="UniProtKB-EC"/>
</dbReference>
<dbReference type="EMBL" id="BART01011305">
    <property type="protein sequence ID" value="GAG83356.1"/>
    <property type="molecule type" value="Genomic_DNA"/>
</dbReference>
<organism evidence="4">
    <name type="scientific">marine sediment metagenome</name>
    <dbReference type="NCBI Taxonomy" id="412755"/>
    <lineage>
        <taxon>unclassified sequences</taxon>
        <taxon>metagenomes</taxon>
        <taxon>ecological metagenomes</taxon>
    </lineage>
</organism>